<evidence type="ECO:0000313" key="3">
    <source>
        <dbReference type="Proteomes" id="UP000215043"/>
    </source>
</evidence>
<evidence type="ECO:0000259" key="1">
    <source>
        <dbReference type="Pfam" id="PF01471"/>
    </source>
</evidence>
<dbReference type="Pfam" id="PF01471">
    <property type="entry name" value="PG_binding_1"/>
    <property type="match status" value="1"/>
</dbReference>
<organism evidence="2 3">
    <name type="scientific">Actinopolyspora erythraea</name>
    <dbReference type="NCBI Taxonomy" id="414996"/>
    <lineage>
        <taxon>Bacteria</taxon>
        <taxon>Bacillati</taxon>
        <taxon>Actinomycetota</taxon>
        <taxon>Actinomycetes</taxon>
        <taxon>Actinopolysporales</taxon>
        <taxon>Actinopolysporaceae</taxon>
        <taxon>Actinopolyspora</taxon>
    </lineage>
</organism>
<dbReference type="Proteomes" id="UP000215043">
    <property type="component" value="Chromosome"/>
</dbReference>
<name>A0A223RSP3_9ACTN</name>
<dbReference type="Gene3D" id="1.10.101.10">
    <property type="entry name" value="PGBD-like superfamily/PGBD"/>
    <property type="match status" value="1"/>
</dbReference>
<protein>
    <recommendedName>
        <fullName evidence="1">Peptidoglycan binding-like domain-containing protein</fullName>
    </recommendedName>
</protein>
<sequence length="162" mass="17177">MKSACRSVIVRIFRDVFSSFRVERFRKGIVMFRLIRPLVGSLAAALLALPVLLGSAAALEKGERAAALALPTCTRTSWTIPATESGDMDCLLSRGVANRAVSSLQDSLNRCHGFSLAIDGIYGANTAAAVRSVQSSAGIAVDGVYGPNTRDVMRWGVNGCQS</sequence>
<evidence type="ECO:0000313" key="2">
    <source>
        <dbReference type="EMBL" id="ASU78857.1"/>
    </source>
</evidence>
<dbReference type="InterPro" id="IPR036366">
    <property type="entry name" value="PGBDSf"/>
</dbReference>
<proteinExistence type="predicted"/>
<feature type="domain" description="Peptidoglycan binding-like" evidence="1">
    <location>
        <begin position="100"/>
        <end position="153"/>
    </location>
</feature>
<gene>
    <name evidence="2" type="ORF">CDG81_11845</name>
</gene>
<dbReference type="SUPFAM" id="SSF47090">
    <property type="entry name" value="PGBD-like"/>
    <property type="match status" value="1"/>
</dbReference>
<dbReference type="AlphaFoldDB" id="A0A223RSP3"/>
<dbReference type="InterPro" id="IPR036365">
    <property type="entry name" value="PGBD-like_sf"/>
</dbReference>
<dbReference type="KEGG" id="aey:CDG81_11845"/>
<dbReference type="EMBL" id="CP022752">
    <property type="protein sequence ID" value="ASU78857.1"/>
    <property type="molecule type" value="Genomic_DNA"/>
</dbReference>
<dbReference type="InterPro" id="IPR002477">
    <property type="entry name" value="Peptidoglycan-bd-like"/>
</dbReference>
<reference evidence="2 3" key="1">
    <citation type="submission" date="2017-08" db="EMBL/GenBank/DDBJ databases">
        <title>The complete genome sequence of moderately halophilic actinomycete Actinopolyspora erythraea YIM 90600, the producer of novel erythromycin, novel actinopolysporins A-C and tubercidin.</title>
        <authorList>
            <person name="Yin M."/>
            <person name="Tang S."/>
        </authorList>
    </citation>
    <scope>NUCLEOTIDE SEQUENCE [LARGE SCALE GENOMIC DNA]</scope>
    <source>
        <strain evidence="2 3">YIM 90600</strain>
    </source>
</reference>
<accession>A0A223RSP3</accession>